<name>A0A8T0PIF9_PANVG</name>
<keyword evidence="2" id="KW-1185">Reference proteome</keyword>
<organism evidence="1 2">
    <name type="scientific">Panicum virgatum</name>
    <name type="common">Blackwell switchgrass</name>
    <dbReference type="NCBI Taxonomy" id="38727"/>
    <lineage>
        <taxon>Eukaryota</taxon>
        <taxon>Viridiplantae</taxon>
        <taxon>Streptophyta</taxon>
        <taxon>Embryophyta</taxon>
        <taxon>Tracheophyta</taxon>
        <taxon>Spermatophyta</taxon>
        <taxon>Magnoliopsida</taxon>
        <taxon>Liliopsida</taxon>
        <taxon>Poales</taxon>
        <taxon>Poaceae</taxon>
        <taxon>PACMAD clade</taxon>
        <taxon>Panicoideae</taxon>
        <taxon>Panicodae</taxon>
        <taxon>Paniceae</taxon>
        <taxon>Panicinae</taxon>
        <taxon>Panicum</taxon>
        <taxon>Panicum sect. Hiantes</taxon>
    </lineage>
</organism>
<evidence type="ECO:0000313" key="2">
    <source>
        <dbReference type="Proteomes" id="UP000823388"/>
    </source>
</evidence>
<dbReference type="AlphaFoldDB" id="A0A8T0PIF9"/>
<dbReference type="EMBL" id="CM029051">
    <property type="protein sequence ID" value="KAG2559972.1"/>
    <property type="molecule type" value="Genomic_DNA"/>
</dbReference>
<dbReference type="Proteomes" id="UP000823388">
    <property type="component" value="Chromosome 8K"/>
</dbReference>
<proteinExistence type="predicted"/>
<reference evidence="1 2" key="1">
    <citation type="submission" date="2020-05" db="EMBL/GenBank/DDBJ databases">
        <title>WGS assembly of Panicum virgatum.</title>
        <authorList>
            <person name="Lovell J.T."/>
            <person name="Jenkins J."/>
            <person name="Shu S."/>
            <person name="Juenger T.E."/>
            <person name="Schmutz J."/>
        </authorList>
    </citation>
    <scope>NUCLEOTIDE SEQUENCE [LARGE SCALE GENOMIC DNA]</scope>
    <source>
        <strain evidence="2">cv. AP13</strain>
    </source>
</reference>
<accession>A0A8T0PIF9</accession>
<gene>
    <name evidence="1" type="ORF">PVAP13_8KG034851</name>
</gene>
<sequence>MASAGPMSVCTATHGRGGGAPAVRWAFARRAQCHRGFAGTASFSAAEGSMSERPRPWSPSSRRRVRWLLLPRAGRAMEIDGGAGRGHGNDCLLSNIRLTTGIRDLDTKLN</sequence>
<comment type="caution">
    <text evidence="1">The sequence shown here is derived from an EMBL/GenBank/DDBJ whole genome shotgun (WGS) entry which is preliminary data.</text>
</comment>
<protein>
    <submittedName>
        <fullName evidence="1">Uncharacterized protein</fullName>
    </submittedName>
</protein>
<evidence type="ECO:0000313" key="1">
    <source>
        <dbReference type="EMBL" id="KAG2559972.1"/>
    </source>
</evidence>